<dbReference type="InterPro" id="IPR011701">
    <property type="entry name" value="MFS"/>
</dbReference>
<evidence type="ECO:0000256" key="3">
    <source>
        <dbReference type="ARBA" id="ARBA00022692"/>
    </source>
</evidence>
<dbReference type="Gene3D" id="1.20.1250.20">
    <property type="entry name" value="MFS general substrate transporter like domains"/>
    <property type="match status" value="1"/>
</dbReference>
<dbReference type="PROSITE" id="PS50850">
    <property type="entry name" value="MFS"/>
    <property type="match status" value="1"/>
</dbReference>
<evidence type="ECO:0000256" key="5">
    <source>
        <dbReference type="ARBA" id="ARBA00023136"/>
    </source>
</evidence>
<keyword evidence="3 6" id="KW-0812">Transmembrane</keyword>
<feature type="domain" description="Major facilitator superfamily (MFS) profile" evidence="7">
    <location>
        <begin position="16"/>
        <end position="414"/>
    </location>
</feature>
<feature type="transmembrane region" description="Helical" evidence="6">
    <location>
        <begin position="140"/>
        <end position="160"/>
    </location>
</feature>
<proteinExistence type="predicted"/>
<feature type="transmembrane region" description="Helical" evidence="6">
    <location>
        <begin position="172"/>
        <end position="191"/>
    </location>
</feature>
<dbReference type="AlphaFoldDB" id="A0A2V4QZT1"/>
<dbReference type="SUPFAM" id="SSF103473">
    <property type="entry name" value="MFS general substrate transporter"/>
    <property type="match status" value="1"/>
</dbReference>
<dbReference type="Pfam" id="PF07690">
    <property type="entry name" value="MFS_1"/>
    <property type="match status" value="1"/>
</dbReference>
<name>A0A2V4QZT1_9PROT</name>
<feature type="transmembrane region" description="Helical" evidence="6">
    <location>
        <begin position="55"/>
        <end position="75"/>
    </location>
</feature>
<evidence type="ECO:0000256" key="6">
    <source>
        <dbReference type="SAM" id="Phobius"/>
    </source>
</evidence>
<keyword evidence="2" id="KW-0813">Transport</keyword>
<dbReference type="EMBL" id="NKUB01000016">
    <property type="protein sequence ID" value="PYD69027.1"/>
    <property type="molecule type" value="Genomic_DNA"/>
</dbReference>
<evidence type="ECO:0000313" key="9">
    <source>
        <dbReference type="Proteomes" id="UP000247371"/>
    </source>
</evidence>
<comment type="caution">
    <text evidence="8">The sequence shown here is derived from an EMBL/GenBank/DDBJ whole genome shotgun (WGS) entry which is preliminary data.</text>
</comment>
<dbReference type="InterPro" id="IPR036259">
    <property type="entry name" value="MFS_trans_sf"/>
</dbReference>
<evidence type="ECO:0000256" key="4">
    <source>
        <dbReference type="ARBA" id="ARBA00022989"/>
    </source>
</evidence>
<dbReference type="Proteomes" id="UP000247371">
    <property type="component" value="Unassembled WGS sequence"/>
</dbReference>
<keyword evidence="9" id="KW-1185">Reference proteome</keyword>
<feature type="transmembrane region" description="Helical" evidence="6">
    <location>
        <begin position="319"/>
        <end position="338"/>
    </location>
</feature>
<gene>
    <name evidence="8" type="ORF">CFR76_12145</name>
</gene>
<dbReference type="RefSeq" id="WP_110557274.1">
    <property type="nucleotide sequence ID" value="NZ_NKUB01000016.1"/>
</dbReference>
<evidence type="ECO:0000256" key="1">
    <source>
        <dbReference type="ARBA" id="ARBA00004141"/>
    </source>
</evidence>
<feature type="transmembrane region" description="Helical" evidence="6">
    <location>
        <begin position="387"/>
        <end position="409"/>
    </location>
</feature>
<feature type="transmembrane region" description="Helical" evidence="6">
    <location>
        <begin position="261"/>
        <end position="280"/>
    </location>
</feature>
<reference evidence="8 9" key="1">
    <citation type="submission" date="2017-07" db="EMBL/GenBank/DDBJ databases">
        <title>A draft genome sequence of Komagataeibacter swingsii LMG 22125.</title>
        <authorList>
            <person name="Skraban J."/>
            <person name="Cleenwerck I."/>
            <person name="Vandamme P."/>
            <person name="Trcek J."/>
        </authorList>
    </citation>
    <scope>NUCLEOTIDE SEQUENCE [LARGE SCALE GENOMIC DNA]</scope>
    <source>
        <strain evidence="8 9">LMG 22125</strain>
    </source>
</reference>
<feature type="transmembrane region" description="Helical" evidence="6">
    <location>
        <begin position="292"/>
        <end position="313"/>
    </location>
</feature>
<evidence type="ECO:0000313" key="8">
    <source>
        <dbReference type="EMBL" id="PYD69027.1"/>
    </source>
</evidence>
<keyword evidence="4 6" id="KW-1133">Transmembrane helix</keyword>
<accession>A0A2V4QZT1</accession>
<evidence type="ECO:0000259" key="7">
    <source>
        <dbReference type="PROSITE" id="PS50850"/>
    </source>
</evidence>
<evidence type="ECO:0000256" key="2">
    <source>
        <dbReference type="ARBA" id="ARBA00022448"/>
    </source>
</evidence>
<dbReference type="GO" id="GO:0016020">
    <property type="term" value="C:membrane"/>
    <property type="evidence" value="ECO:0007669"/>
    <property type="project" value="UniProtKB-SubCell"/>
</dbReference>
<dbReference type="GO" id="GO:0022857">
    <property type="term" value="F:transmembrane transporter activity"/>
    <property type="evidence" value="ECO:0007669"/>
    <property type="project" value="InterPro"/>
</dbReference>
<comment type="subcellular location">
    <subcellularLocation>
        <location evidence="1">Membrane</location>
        <topology evidence="1">Multi-pass membrane protein</topology>
    </subcellularLocation>
</comment>
<dbReference type="PANTHER" id="PTHR23505">
    <property type="entry name" value="SPINSTER"/>
    <property type="match status" value="1"/>
</dbReference>
<dbReference type="InterPro" id="IPR020846">
    <property type="entry name" value="MFS_dom"/>
</dbReference>
<keyword evidence="5 6" id="KW-0472">Membrane</keyword>
<dbReference type="PANTHER" id="PTHR23505:SF79">
    <property type="entry name" value="PROTEIN SPINSTER"/>
    <property type="match status" value="1"/>
</dbReference>
<feature type="transmembrane region" description="Helical" evidence="6">
    <location>
        <begin position="350"/>
        <end position="375"/>
    </location>
</feature>
<feature type="transmembrane region" description="Helical" evidence="6">
    <location>
        <begin position="220"/>
        <end position="241"/>
    </location>
</feature>
<protein>
    <recommendedName>
        <fullName evidence="7">Major facilitator superfamily (MFS) profile domain-containing protein</fullName>
    </recommendedName>
</protein>
<organism evidence="8 9">
    <name type="scientific">Komagataeibacter swingsii</name>
    <dbReference type="NCBI Taxonomy" id="215220"/>
    <lineage>
        <taxon>Bacteria</taxon>
        <taxon>Pseudomonadati</taxon>
        <taxon>Pseudomonadota</taxon>
        <taxon>Alphaproteobacteria</taxon>
        <taxon>Acetobacterales</taxon>
        <taxon>Acetobacteraceae</taxon>
        <taxon>Komagataeibacter</taxon>
    </lineage>
</organism>
<sequence length="446" mass="47332">MMNQGNRSAAFSKIYLLVLLVGVNMINYSDRTLVAVLTQPMKMDLHLTDTQLGAMSGVAFAAMFSLAGLVLAQWADRFSQKWVLCGAIGIWSAMCMLTANARSFAQLFAIRLGLGVGESAAAPTSYALIHTTFSPRWRPLAYGLFLTGGTLGIAFGVSIGARLGELLGWRQAMAILAAPGFLIALLIATTVRDSSNDMARNHSSRISTWATFRTIGRSPILVALVGAQSVTGIAYAGFAQWTPAFYMRTHGMTLHELSVSYAMSSTAGALIGLIVGGPLVGHLQTRRESAALMLCGGLNILSACASMAAFLVADRNLSLAMFALFGATTGSTYAPTVATFQQYAPPHARAVSAAIMMLFVINMGQGGGPFLIGALSDYLTQRNVSNALGYASLIGSAALFLSCTFYAFAASCIRAKRSGDCNSIPYPIIDPVRMAQTDKNTFQQRS</sequence>
<dbReference type="InterPro" id="IPR044770">
    <property type="entry name" value="MFS_spinster-like"/>
</dbReference>